<dbReference type="PANTHER" id="PTHR30487">
    <property type="entry name" value="TYPE 4 PREPILIN-LIKE PROTEINS LEADER PEPTIDE-PROCESSING ENZYME"/>
    <property type="match status" value="1"/>
</dbReference>
<dbReference type="Pfam" id="PF01478">
    <property type="entry name" value="Peptidase_A24"/>
    <property type="match status" value="1"/>
</dbReference>
<gene>
    <name evidence="4" type="ORF">LCGC14_0162330</name>
</gene>
<keyword evidence="2" id="KW-0812">Transmembrane</keyword>
<feature type="transmembrane region" description="Helical" evidence="2">
    <location>
        <begin position="171"/>
        <end position="191"/>
    </location>
</feature>
<feature type="transmembrane region" description="Helical" evidence="2">
    <location>
        <begin position="65"/>
        <end position="85"/>
    </location>
</feature>
<reference evidence="4" key="1">
    <citation type="journal article" date="2015" name="Nature">
        <title>Complex archaea that bridge the gap between prokaryotes and eukaryotes.</title>
        <authorList>
            <person name="Spang A."/>
            <person name="Saw J.H."/>
            <person name="Jorgensen S.L."/>
            <person name="Zaremba-Niedzwiedzka K."/>
            <person name="Martijn J."/>
            <person name="Lind A.E."/>
            <person name="van Eijk R."/>
            <person name="Schleper C."/>
            <person name="Guy L."/>
            <person name="Ettema T.J."/>
        </authorList>
    </citation>
    <scope>NUCLEOTIDE SEQUENCE</scope>
</reference>
<accession>A0A0F9XX82</accession>
<proteinExistence type="inferred from homology"/>
<evidence type="ECO:0000256" key="1">
    <source>
        <dbReference type="ARBA" id="ARBA00005801"/>
    </source>
</evidence>
<evidence type="ECO:0000259" key="3">
    <source>
        <dbReference type="Pfam" id="PF01478"/>
    </source>
</evidence>
<evidence type="ECO:0000256" key="2">
    <source>
        <dbReference type="SAM" id="Phobius"/>
    </source>
</evidence>
<comment type="similarity">
    <text evidence="1">Belongs to the peptidase A24 family.</text>
</comment>
<dbReference type="InterPro" id="IPR050882">
    <property type="entry name" value="Prepilin_peptidase/N-MTase"/>
</dbReference>
<dbReference type="EMBL" id="LAZR01000061">
    <property type="protein sequence ID" value="KKN96983.1"/>
    <property type="molecule type" value="Genomic_DNA"/>
</dbReference>
<dbReference type="GO" id="GO:0006465">
    <property type="term" value="P:signal peptide processing"/>
    <property type="evidence" value="ECO:0007669"/>
    <property type="project" value="TreeGrafter"/>
</dbReference>
<name>A0A0F9XX82_9ZZZZ</name>
<dbReference type="InterPro" id="IPR000045">
    <property type="entry name" value="Prepilin_IV_endopep_pep"/>
</dbReference>
<keyword evidence="2" id="KW-0472">Membrane</keyword>
<sequence length="193" mass="19839">MLQTALWQHDLQWAQWAVVVGGSLVAAITDVRGRRIPNWLTGPLLLSGLVWGCWIGGLAGLGESLLGCLVLAFPCLMLFVFAGGGAGDAKFLGAAGAWLGLTNSLIALMGVSISGIVLGMAWALATKRARVVLANTAATASMAILAAMGSSGPVWVDVAKASAPRPKKQTMPYGLAIVVGLSLAAMGTLLWRA</sequence>
<feature type="domain" description="Prepilin type IV endopeptidase peptidase" evidence="3">
    <location>
        <begin position="19"/>
        <end position="119"/>
    </location>
</feature>
<keyword evidence="2" id="KW-1133">Transmembrane helix</keyword>
<dbReference type="Gene3D" id="1.20.120.1220">
    <property type="match status" value="1"/>
</dbReference>
<feature type="transmembrane region" description="Helical" evidence="2">
    <location>
        <begin position="132"/>
        <end position="151"/>
    </location>
</feature>
<protein>
    <recommendedName>
        <fullName evidence="3">Prepilin type IV endopeptidase peptidase domain-containing protein</fullName>
    </recommendedName>
</protein>
<feature type="transmembrane region" description="Helical" evidence="2">
    <location>
        <begin position="39"/>
        <end position="58"/>
    </location>
</feature>
<evidence type="ECO:0000313" key="4">
    <source>
        <dbReference type="EMBL" id="KKN96983.1"/>
    </source>
</evidence>
<comment type="caution">
    <text evidence="4">The sequence shown here is derived from an EMBL/GenBank/DDBJ whole genome shotgun (WGS) entry which is preliminary data.</text>
</comment>
<organism evidence="4">
    <name type="scientific">marine sediment metagenome</name>
    <dbReference type="NCBI Taxonomy" id="412755"/>
    <lineage>
        <taxon>unclassified sequences</taxon>
        <taxon>metagenomes</taxon>
        <taxon>ecological metagenomes</taxon>
    </lineage>
</organism>
<feature type="transmembrane region" description="Helical" evidence="2">
    <location>
        <begin position="105"/>
        <end position="125"/>
    </location>
</feature>
<dbReference type="GO" id="GO:0005886">
    <property type="term" value="C:plasma membrane"/>
    <property type="evidence" value="ECO:0007669"/>
    <property type="project" value="TreeGrafter"/>
</dbReference>
<dbReference type="GO" id="GO:0004190">
    <property type="term" value="F:aspartic-type endopeptidase activity"/>
    <property type="evidence" value="ECO:0007669"/>
    <property type="project" value="InterPro"/>
</dbReference>
<dbReference type="PANTHER" id="PTHR30487:SF0">
    <property type="entry name" value="PREPILIN LEADER PEPTIDASE_N-METHYLTRANSFERASE-RELATED"/>
    <property type="match status" value="1"/>
</dbReference>
<dbReference type="AlphaFoldDB" id="A0A0F9XX82"/>